<organism evidence="8 9">
    <name type="scientific">Thiohalomonas denitrificans</name>
    <dbReference type="NCBI Taxonomy" id="415747"/>
    <lineage>
        <taxon>Bacteria</taxon>
        <taxon>Pseudomonadati</taxon>
        <taxon>Pseudomonadota</taxon>
        <taxon>Gammaproteobacteria</taxon>
        <taxon>Thiohalomonadales</taxon>
        <taxon>Thiohalomonadaceae</taxon>
        <taxon>Thiohalomonas</taxon>
    </lineage>
</organism>
<dbReference type="InterPro" id="IPR006027">
    <property type="entry name" value="NusB_RsmB_TIM44"/>
</dbReference>
<dbReference type="GO" id="GO:0006353">
    <property type="term" value="P:DNA-templated transcription termination"/>
    <property type="evidence" value="ECO:0007669"/>
    <property type="project" value="UniProtKB-UniRule"/>
</dbReference>
<keyword evidence="3 6" id="KW-0694">RNA-binding</keyword>
<evidence type="ECO:0000256" key="2">
    <source>
        <dbReference type="ARBA" id="ARBA00022814"/>
    </source>
</evidence>
<dbReference type="GO" id="GO:0005829">
    <property type="term" value="C:cytosol"/>
    <property type="evidence" value="ECO:0007669"/>
    <property type="project" value="TreeGrafter"/>
</dbReference>
<dbReference type="RefSeq" id="WP_092993570.1">
    <property type="nucleotide sequence ID" value="NZ_FMWD01000003.1"/>
</dbReference>
<evidence type="ECO:0000256" key="3">
    <source>
        <dbReference type="ARBA" id="ARBA00022884"/>
    </source>
</evidence>
<dbReference type="SUPFAM" id="SSF48013">
    <property type="entry name" value="NusB-like"/>
    <property type="match status" value="1"/>
</dbReference>
<dbReference type="PANTHER" id="PTHR11078">
    <property type="entry name" value="N UTILIZATION SUBSTANCE PROTEIN B-RELATED"/>
    <property type="match status" value="1"/>
</dbReference>
<keyword evidence="9" id="KW-1185">Reference proteome</keyword>
<evidence type="ECO:0000256" key="4">
    <source>
        <dbReference type="ARBA" id="ARBA00023015"/>
    </source>
</evidence>
<comment type="function">
    <text evidence="6">Involved in transcription antitermination. Required for transcription of ribosomal RNA (rRNA) genes. Binds specifically to the boxA antiterminator sequence of the ribosomal RNA (rrn) operons.</text>
</comment>
<dbReference type="OrthoDB" id="9789556at2"/>
<dbReference type="HAMAP" id="MF_00073">
    <property type="entry name" value="NusB"/>
    <property type="match status" value="1"/>
</dbReference>
<gene>
    <name evidence="6" type="primary">nusB</name>
    <name evidence="8" type="ORF">SAMN03097708_01067</name>
</gene>
<dbReference type="Pfam" id="PF01029">
    <property type="entry name" value="NusB"/>
    <property type="match status" value="1"/>
</dbReference>
<evidence type="ECO:0000313" key="8">
    <source>
        <dbReference type="EMBL" id="SCZ55049.1"/>
    </source>
</evidence>
<dbReference type="Gene3D" id="1.10.940.10">
    <property type="entry name" value="NusB-like"/>
    <property type="match status" value="1"/>
</dbReference>
<evidence type="ECO:0000256" key="5">
    <source>
        <dbReference type="ARBA" id="ARBA00023163"/>
    </source>
</evidence>
<keyword evidence="2 6" id="KW-0889">Transcription antitermination</keyword>
<evidence type="ECO:0000259" key="7">
    <source>
        <dbReference type="Pfam" id="PF01029"/>
    </source>
</evidence>
<evidence type="ECO:0000313" key="9">
    <source>
        <dbReference type="Proteomes" id="UP000199648"/>
    </source>
</evidence>
<dbReference type="PANTHER" id="PTHR11078:SF3">
    <property type="entry name" value="ANTITERMINATION NUSB DOMAIN-CONTAINING PROTEIN"/>
    <property type="match status" value="1"/>
</dbReference>
<proteinExistence type="inferred from homology"/>
<sequence>MSRARSCARQRAIQALYQWQVGGQDLADIEADFLAEQDMEGCDLDYFSELLHQIPARLDELNKAIDPCLDRPISQVDPVERAILSTGVYELKFRIDIPYRVVINEAVELAKIFGGEQGHRYVNGILDKVSRTLRKTEVEAARKR</sequence>
<protein>
    <recommendedName>
        <fullName evidence="6">Transcription antitermination protein NusB</fullName>
    </recommendedName>
    <alternativeName>
        <fullName evidence="6">Antitermination factor NusB</fullName>
    </alternativeName>
</protein>
<dbReference type="Proteomes" id="UP000199648">
    <property type="component" value="Unassembled WGS sequence"/>
</dbReference>
<dbReference type="InterPro" id="IPR011605">
    <property type="entry name" value="NusB_fam"/>
</dbReference>
<evidence type="ECO:0000256" key="1">
    <source>
        <dbReference type="ARBA" id="ARBA00005952"/>
    </source>
</evidence>
<dbReference type="AlphaFoldDB" id="A0A1G5Q164"/>
<reference evidence="8 9" key="1">
    <citation type="submission" date="2016-10" db="EMBL/GenBank/DDBJ databases">
        <authorList>
            <person name="de Groot N.N."/>
        </authorList>
    </citation>
    <scope>NUCLEOTIDE SEQUENCE [LARGE SCALE GENOMIC DNA]</scope>
    <source>
        <strain evidence="8 9">HLD2</strain>
    </source>
</reference>
<dbReference type="GO" id="GO:0003723">
    <property type="term" value="F:RNA binding"/>
    <property type="evidence" value="ECO:0007669"/>
    <property type="project" value="UniProtKB-UniRule"/>
</dbReference>
<keyword evidence="4 6" id="KW-0805">Transcription regulation</keyword>
<dbReference type="InterPro" id="IPR035926">
    <property type="entry name" value="NusB-like_sf"/>
</dbReference>
<keyword evidence="5 6" id="KW-0804">Transcription</keyword>
<evidence type="ECO:0000256" key="6">
    <source>
        <dbReference type="HAMAP-Rule" id="MF_00073"/>
    </source>
</evidence>
<comment type="similarity">
    <text evidence="1 6">Belongs to the NusB family.</text>
</comment>
<dbReference type="STRING" id="415747.SAMN03097708_01067"/>
<accession>A0A1G5Q164</accession>
<dbReference type="GO" id="GO:0031564">
    <property type="term" value="P:transcription antitermination"/>
    <property type="evidence" value="ECO:0007669"/>
    <property type="project" value="UniProtKB-KW"/>
</dbReference>
<dbReference type="NCBIfam" id="TIGR01951">
    <property type="entry name" value="nusB"/>
    <property type="match status" value="1"/>
</dbReference>
<name>A0A1G5Q164_9GAMM</name>
<feature type="domain" description="NusB/RsmB/TIM44" evidence="7">
    <location>
        <begin position="8"/>
        <end position="131"/>
    </location>
</feature>
<dbReference type="EMBL" id="FMWD01000003">
    <property type="protein sequence ID" value="SCZ55049.1"/>
    <property type="molecule type" value="Genomic_DNA"/>
</dbReference>